<evidence type="ECO:0000313" key="5">
    <source>
        <dbReference type="WBParaSite" id="MBELARI_LOCUS7308"/>
    </source>
</evidence>
<dbReference type="PROSITE" id="PS01031">
    <property type="entry name" value="SHSP"/>
    <property type="match status" value="1"/>
</dbReference>
<dbReference type="PANTHER" id="PTHR45640">
    <property type="entry name" value="HEAT SHOCK PROTEIN HSP-12.2-RELATED"/>
    <property type="match status" value="1"/>
</dbReference>
<evidence type="ECO:0000259" key="3">
    <source>
        <dbReference type="PROSITE" id="PS01031"/>
    </source>
</evidence>
<dbReference type="GO" id="GO:0005634">
    <property type="term" value="C:nucleus"/>
    <property type="evidence" value="ECO:0007669"/>
    <property type="project" value="TreeGrafter"/>
</dbReference>
<dbReference type="InterPro" id="IPR008978">
    <property type="entry name" value="HSP20-like_chaperone"/>
</dbReference>
<dbReference type="AlphaFoldDB" id="A0AAF3FJL6"/>
<evidence type="ECO:0000313" key="4">
    <source>
        <dbReference type="Proteomes" id="UP000887575"/>
    </source>
</evidence>
<sequence length="101" mass="11818">MLSKRNDSSMTREEDDGRNVKLRFDMSNYKPEEVTVHAHDNHLRINAKHEENDPNHYIYRESKQEYHFPRGTHMDNVNANIGSDGTLTVEASRDRQDALGY</sequence>
<dbReference type="GO" id="GO:0042026">
    <property type="term" value="P:protein refolding"/>
    <property type="evidence" value="ECO:0007669"/>
    <property type="project" value="TreeGrafter"/>
</dbReference>
<dbReference type="Gene3D" id="2.60.40.790">
    <property type="match status" value="1"/>
</dbReference>
<protein>
    <submittedName>
        <fullName evidence="5">SHSP domain-containing protein</fullName>
    </submittedName>
</protein>
<evidence type="ECO:0000256" key="1">
    <source>
        <dbReference type="PROSITE-ProRule" id="PRU00285"/>
    </source>
</evidence>
<name>A0AAF3FJL6_9BILA</name>
<organism evidence="4 5">
    <name type="scientific">Mesorhabditis belari</name>
    <dbReference type="NCBI Taxonomy" id="2138241"/>
    <lineage>
        <taxon>Eukaryota</taxon>
        <taxon>Metazoa</taxon>
        <taxon>Ecdysozoa</taxon>
        <taxon>Nematoda</taxon>
        <taxon>Chromadorea</taxon>
        <taxon>Rhabditida</taxon>
        <taxon>Rhabditina</taxon>
        <taxon>Rhabditomorpha</taxon>
        <taxon>Rhabditoidea</taxon>
        <taxon>Rhabditidae</taxon>
        <taxon>Mesorhabditinae</taxon>
        <taxon>Mesorhabditis</taxon>
    </lineage>
</organism>
<feature type="domain" description="SHSP" evidence="3">
    <location>
        <begin position="1"/>
        <end position="101"/>
    </location>
</feature>
<dbReference type="Proteomes" id="UP000887575">
    <property type="component" value="Unassembled WGS sequence"/>
</dbReference>
<dbReference type="CDD" id="cd06526">
    <property type="entry name" value="metazoan_ACD"/>
    <property type="match status" value="1"/>
</dbReference>
<dbReference type="Pfam" id="PF00011">
    <property type="entry name" value="HSP20"/>
    <property type="match status" value="1"/>
</dbReference>
<dbReference type="GO" id="GO:0005737">
    <property type="term" value="C:cytoplasm"/>
    <property type="evidence" value="ECO:0007669"/>
    <property type="project" value="TreeGrafter"/>
</dbReference>
<dbReference type="GO" id="GO:0051082">
    <property type="term" value="F:unfolded protein binding"/>
    <property type="evidence" value="ECO:0007669"/>
    <property type="project" value="TreeGrafter"/>
</dbReference>
<dbReference type="PANTHER" id="PTHR45640:SF26">
    <property type="entry name" value="RE23625P"/>
    <property type="match status" value="1"/>
</dbReference>
<accession>A0AAF3FJL6</accession>
<dbReference type="WBParaSite" id="MBELARI_LOCUS7308">
    <property type="protein sequence ID" value="MBELARI_LOCUS7308"/>
    <property type="gene ID" value="MBELARI_LOCUS7308"/>
</dbReference>
<dbReference type="GO" id="GO:0009408">
    <property type="term" value="P:response to heat"/>
    <property type="evidence" value="ECO:0007669"/>
    <property type="project" value="TreeGrafter"/>
</dbReference>
<dbReference type="InterPro" id="IPR001436">
    <property type="entry name" value="Alpha-crystallin/sHSP_animal"/>
</dbReference>
<keyword evidence="4" id="KW-1185">Reference proteome</keyword>
<comment type="similarity">
    <text evidence="1 2">Belongs to the small heat shock protein (HSP20) family.</text>
</comment>
<dbReference type="SUPFAM" id="SSF49764">
    <property type="entry name" value="HSP20-like chaperones"/>
    <property type="match status" value="1"/>
</dbReference>
<reference evidence="5" key="1">
    <citation type="submission" date="2024-02" db="UniProtKB">
        <authorList>
            <consortium name="WormBaseParasite"/>
        </authorList>
    </citation>
    <scope>IDENTIFICATION</scope>
</reference>
<dbReference type="InterPro" id="IPR002068">
    <property type="entry name" value="A-crystallin/Hsp20_dom"/>
</dbReference>
<evidence type="ECO:0000256" key="2">
    <source>
        <dbReference type="RuleBase" id="RU003616"/>
    </source>
</evidence>
<proteinExistence type="inferred from homology"/>